<dbReference type="EMBL" id="CP095074">
    <property type="protein sequence ID" value="UOQ94630.1"/>
    <property type="molecule type" value="Genomic_DNA"/>
</dbReference>
<dbReference type="RefSeq" id="WP_244754473.1">
    <property type="nucleotide sequence ID" value="NZ_CP095074.1"/>
</dbReference>
<proteinExistence type="predicted"/>
<gene>
    <name evidence="1" type="ORF">MUO14_06685</name>
</gene>
<dbReference type="Proteomes" id="UP000831880">
    <property type="component" value="Chromosome"/>
</dbReference>
<evidence type="ECO:0000313" key="1">
    <source>
        <dbReference type="EMBL" id="UOQ94630.1"/>
    </source>
</evidence>
<protein>
    <submittedName>
        <fullName evidence="1">Uncharacterized protein</fullName>
    </submittedName>
</protein>
<sequence length="73" mass="8383">MEYIAHVLSIYKRMNIHPAGFSFLKKWKKDRLTSSIIGLGKQTEITCVKELFISFTVVPLAIDHSDIEPIHLL</sequence>
<name>A0ABY4H2F1_9BACI</name>
<accession>A0ABY4H2F1</accession>
<organism evidence="1 2">
    <name type="scientific">Halobacillus shinanisalinarum</name>
    <dbReference type="NCBI Taxonomy" id="2932258"/>
    <lineage>
        <taxon>Bacteria</taxon>
        <taxon>Bacillati</taxon>
        <taxon>Bacillota</taxon>
        <taxon>Bacilli</taxon>
        <taxon>Bacillales</taxon>
        <taxon>Bacillaceae</taxon>
        <taxon>Halobacillus</taxon>
    </lineage>
</organism>
<reference evidence="1 2" key="1">
    <citation type="submission" date="2022-04" db="EMBL/GenBank/DDBJ databases">
        <title>Halobacillus sp. isolated from saltern.</title>
        <authorList>
            <person name="Won M."/>
            <person name="Lee C.-M."/>
            <person name="Woen H.-Y."/>
            <person name="Kwon S.-W."/>
        </authorList>
    </citation>
    <scope>NUCLEOTIDE SEQUENCE [LARGE SCALE GENOMIC DNA]</scope>
    <source>
        <strain evidence="1 2">SSTM10-2</strain>
    </source>
</reference>
<evidence type="ECO:0000313" key="2">
    <source>
        <dbReference type="Proteomes" id="UP000831880"/>
    </source>
</evidence>
<keyword evidence="2" id="KW-1185">Reference proteome</keyword>